<dbReference type="SUPFAM" id="SSF49265">
    <property type="entry name" value="Fibronectin type III"/>
    <property type="match status" value="2"/>
</dbReference>
<dbReference type="Pfam" id="PF21604">
    <property type="entry name" value="CRLF2_D1"/>
    <property type="match status" value="1"/>
</dbReference>
<evidence type="ECO:0000259" key="11">
    <source>
        <dbReference type="Pfam" id="PF21604"/>
    </source>
</evidence>
<dbReference type="InterPro" id="IPR013783">
    <property type="entry name" value="Ig-like_fold"/>
</dbReference>
<evidence type="ECO:0000313" key="13">
    <source>
        <dbReference type="Proteomes" id="UP000316079"/>
    </source>
</evidence>
<organism evidence="12 13">
    <name type="scientific">Danionella cerebrum</name>
    <dbReference type="NCBI Taxonomy" id="2873325"/>
    <lineage>
        <taxon>Eukaryota</taxon>
        <taxon>Metazoa</taxon>
        <taxon>Chordata</taxon>
        <taxon>Craniata</taxon>
        <taxon>Vertebrata</taxon>
        <taxon>Euteleostomi</taxon>
        <taxon>Actinopterygii</taxon>
        <taxon>Neopterygii</taxon>
        <taxon>Teleostei</taxon>
        <taxon>Ostariophysi</taxon>
        <taxon>Cypriniformes</taxon>
        <taxon>Danionidae</taxon>
        <taxon>Danioninae</taxon>
        <taxon>Danionella</taxon>
    </lineage>
</organism>
<dbReference type="InterPro" id="IPR048651">
    <property type="entry name" value="CRLF2-like_D1"/>
</dbReference>
<keyword evidence="9" id="KW-1133">Transmembrane helix</keyword>
<evidence type="ECO:0000256" key="1">
    <source>
        <dbReference type="ARBA" id="ARBA00004240"/>
    </source>
</evidence>
<keyword evidence="5" id="KW-0328">Glycosyltransferase</keyword>
<sequence length="610" mass="68031">MKTVFVTVGTTSFDDLIDGVTSGESVKALIQRGFTDMVLQVGRGSAFPDPGSCPGLFLKVFRFKDSIAEDMRTSDLVISHAALLVVVNDKLMDNHQLELAQQLQAESHLLYCTCSTLPQTLRDMDLAALVPFAPSEPQRFAHFLDKAAQESMSSLHESGRFLGLLCLIVCFQRSSSESSLGMRCKIINLEYVECTWHSNTTTDNQTFSSRFVPESSQEECQDYILERNLTQGCRIPLKGHESKFKTFETTLKTEGNHTTHSFHSLVRSVQLNPPFNLSLTWSEQSGTLLLVWISTAPLSKNCVVYMVRNQNEPAQSKRYVFQVRSTVADSCGSSDLWSDWSDSVTWSGTGSVFSKRAMQVVFALLSIIPLLLLGMLLCCCERKNIVMFPIVPDPSRSLQDLFHKHNGNVESWVHISRELKEAFEPDYTEPSCDVCEGLSSCDTGPKPEASAEAQTEEELVKKNPCHEVKPNNQKFLVNANCPGIVLTQYLKSRLRVAKSEFIDLCDERGELKMLFLCQNVQESARALLRARESFIACIVNCSSDGAYMSVRSLLTGTDSGLLETMQRQIETLEIARQKQLHALPSQVATSEELSGTSPSKTSKKKKKVHL</sequence>
<evidence type="ECO:0000256" key="9">
    <source>
        <dbReference type="SAM" id="Phobius"/>
    </source>
</evidence>
<dbReference type="AlphaFoldDB" id="A0A553RIK9"/>
<protein>
    <recommendedName>
        <fullName evidence="4">UDP-N-acetylglucosamine transferase subunit ALG13</fullName>
        <ecNumber evidence="3">2.4.1.141</ecNumber>
    </recommendedName>
</protein>
<dbReference type="Gene3D" id="3.40.50.2000">
    <property type="entry name" value="Glycogen Phosphorylase B"/>
    <property type="match status" value="1"/>
</dbReference>
<accession>A0A553RIK9</accession>
<evidence type="ECO:0000256" key="5">
    <source>
        <dbReference type="ARBA" id="ARBA00022676"/>
    </source>
</evidence>
<dbReference type="InterPro" id="IPR039471">
    <property type="entry name" value="CXorf65-like"/>
</dbReference>
<evidence type="ECO:0000256" key="7">
    <source>
        <dbReference type="ARBA" id="ARBA00022824"/>
    </source>
</evidence>
<keyword evidence="13" id="KW-1185">Reference proteome</keyword>
<proteinExistence type="inferred from homology"/>
<dbReference type="EMBL" id="SRMA01024024">
    <property type="protein sequence ID" value="TRZ02018.1"/>
    <property type="molecule type" value="Genomic_DNA"/>
</dbReference>
<comment type="caution">
    <text evidence="12">The sequence shown here is derived from an EMBL/GenBank/DDBJ whole genome shotgun (WGS) entry which is preliminary data.</text>
</comment>
<dbReference type="Pfam" id="PF04101">
    <property type="entry name" value="Glyco_tran_28_C"/>
    <property type="match status" value="1"/>
</dbReference>
<dbReference type="GO" id="GO:0006488">
    <property type="term" value="P:dolichol-linked oligosaccharide biosynthetic process"/>
    <property type="evidence" value="ECO:0007669"/>
    <property type="project" value="InterPro"/>
</dbReference>
<keyword evidence="7" id="KW-0256">Endoplasmic reticulum</keyword>
<keyword evidence="6" id="KW-0808">Transferase</keyword>
<dbReference type="PANTHER" id="PTHR12867:SF6">
    <property type="entry name" value="N-ACETYLGLUCOSAMINYLDIPHOSPHODOLICHOL N-ACETYLGLUCOSAMINYLTRANSFERASE"/>
    <property type="match status" value="1"/>
</dbReference>
<evidence type="ECO:0000256" key="6">
    <source>
        <dbReference type="ARBA" id="ARBA00022679"/>
    </source>
</evidence>
<feature type="transmembrane region" description="Helical" evidence="9">
    <location>
        <begin position="360"/>
        <end position="380"/>
    </location>
</feature>
<dbReference type="InterPro" id="IPR039042">
    <property type="entry name" value="Alg13-like"/>
</dbReference>
<evidence type="ECO:0000259" key="10">
    <source>
        <dbReference type="Pfam" id="PF04101"/>
    </source>
</evidence>
<dbReference type="OrthoDB" id="2109241at2759"/>
<evidence type="ECO:0000256" key="4">
    <source>
        <dbReference type="ARBA" id="ARBA00017468"/>
    </source>
</evidence>
<feature type="compositionally biased region" description="Basic residues" evidence="8">
    <location>
        <begin position="601"/>
        <end position="610"/>
    </location>
</feature>
<dbReference type="Pfam" id="PF15874">
    <property type="entry name" value="Il2rg"/>
    <property type="match status" value="1"/>
</dbReference>
<evidence type="ECO:0000256" key="3">
    <source>
        <dbReference type="ARBA" id="ARBA00012614"/>
    </source>
</evidence>
<dbReference type="GO" id="GO:0004577">
    <property type="term" value="F:N-acetylglucosaminyldiphosphodolichol N-acetylglucosaminyltransferase activity"/>
    <property type="evidence" value="ECO:0007669"/>
    <property type="project" value="UniProtKB-EC"/>
</dbReference>
<evidence type="ECO:0000313" key="12">
    <source>
        <dbReference type="EMBL" id="TRZ02018.1"/>
    </source>
</evidence>
<dbReference type="InterPro" id="IPR007235">
    <property type="entry name" value="Glyco_trans_28_C"/>
</dbReference>
<reference evidence="12 13" key="1">
    <citation type="journal article" date="2019" name="Sci. Data">
        <title>Hybrid genome assembly and annotation of Danionella translucida.</title>
        <authorList>
            <person name="Kadobianskyi M."/>
            <person name="Schulze L."/>
            <person name="Schuelke M."/>
            <person name="Judkewitz B."/>
        </authorList>
    </citation>
    <scope>NUCLEOTIDE SEQUENCE [LARGE SCALE GENOMIC DNA]</scope>
    <source>
        <strain evidence="12 13">Bolton</strain>
    </source>
</reference>
<dbReference type="Proteomes" id="UP000316079">
    <property type="component" value="Unassembled WGS sequence"/>
</dbReference>
<comment type="subcellular location">
    <subcellularLocation>
        <location evidence="1">Endoplasmic reticulum</location>
    </subcellularLocation>
</comment>
<evidence type="ECO:0000256" key="2">
    <source>
        <dbReference type="ARBA" id="ARBA00006962"/>
    </source>
</evidence>
<feature type="domain" description="Cytokine receptor-like factor 2-like D1" evidence="11">
    <location>
        <begin position="187"/>
        <end position="233"/>
    </location>
</feature>
<dbReference type="InterPro" id="IPR036116">
    <property type="entry name" value="FN3_sf"/>
</dbReference>
<evidence type="ECO:0000256" key="8">
    <source>
        <dbReference type="SAM" id="MobiDB-lite"/>
    </source>
</evidence>
<name>A0A553RIK9_9TELE</name>
<dbReference type="Gene3D" id="2.60.40.10">
    <property type="entry name" value="Immunoglobulins"/>
    <property type="match status" value="2"/>
</dbReference>
<dbReference type="PANTHER" id="PTHR12867">
    <property type="entry name" value="GLYCOSYL TRANSFERASE-RELATED"/>
    <property type="match status" value="1"/>
</dbReference>
<dbReference type="EC" id="2.4.1.141" evidence="3"/>
<comment type="similarity">
    <text evidence="2">Belongs to the glycosyltransferase 28 family.</text>
</comment>
<feature type="region of interest" description="Disordered" evidence="8">
    <location>
        <begin position="585"/>
        <end position="610"/>
    </location>
</feature>
<gene>
    <name evidence="12" type="ORF">DNTS_024180</name>
</gene>
<dbReference type="STRING" id="623744.A0A553RIK9"/>
<keyword evidence="9" id="KW-0472">Membrane</keyword>
<feature type="domain" description="Glycosyl transferase family 28 C-terminal" evidence="10">
    <location>
        <begin position="3"/>
        <end position="142"/>
    </location>
</feature>
<keyword evidence="9" id="KW-0812">Transmembrane</keyword>
<dbReference type="GO" id="GO:0005783">
    <property type="term" value="C:endoplasmic reticulum"/>
    <property type="evidence" value="ECO:0007669"/>
    <property type="project" value="UniProtKB-SubCell"/>
</dbReference>